<evidence type="ECO:0000313" key="1">
    <source>
        <dbReference type="EMBL" id="QEE15711.2"/>
    </source>
</evidence>
<reference evidence="1 2" key="2">
    <citation type="journal article" date="2024" name="Int. J. Syst. Evol. Microbiol.">
        <title>Promethearchaeum syntrophicum gen. nov., sp. nov., an anaerobic, obligately syntrophic archaeon, the first isolate of the lineage 'Asgard' archaea, and proposal of the new archaeal phylum Promethearchaeota phyl. nov. and kingdom Promethearchaeati regn. nov.</title>
        <authorList>
            <person name="Imachi H."/>
            <person name="Nobu M.K."/>
            <person name="Kato S."/>
            <person name="Takaki Y."/>
            <person name="Miyazaki M."/>
            <person name="Miyata M."/>
            <person name="Ogawara M."/>
            <person name="Saito Y."/>
            <person name="Sakai S."/>
            <person name="Tahara Y.O."/>
            <person name="Takano Y."/>
            <person name="Tasumi E."/>
            <person name="Uematsu K."/>
            <person name="Yoshimura T."/>
            <person name="Itoh T."/>
            <person name="Ohkuma M."/>
            <person name="Takai K."/>
        </authorList>
    </citation>
    <scope>NUCLEOTIDE SEQUENCE [LARGE SCALE GENOMIC DNA]</scope>
    <source>
        <strain evidence="1 2">MK-D1</strain>
    </source>
</reference>
<dbReference type="Proteomes" id="UP000321408">
    <property type="component" value="Chromosome"/>
</dbReference>
<evidence type="ECO:0000313" key="2">
    <source>
        <dbReference type="Proteomes" id="UP000321408"/>
    </source>
</evidence>
<dbReference type="InterPro" id="IPR036388">
    <property type="entry name" value="WH-like_DNA-bd_sf"/>
</dbReference>
<reference evidence="1 2" key="1">
    <citation type="journal article" date="2020" name="Nature">
        <title>Isolation of an archaeon at the prokaryote-eukaryote interface.</title>
        <authorList>
            <person name="Imachi H."/>
            <person name="Nobu M.K."/>
            <person name="Nakahara N."/>
            <person name="Morono Y."/>
            <person name="Ogawara M."/>
            <person name="Takaki Y."/>
            <person name="Takano Y."/>
            <person name="Uematsu K."/>
            <person name="Ikuta T."/>
            <person name="Ito M."/>
            <person name="Matsui Y."/>
            <person name="Miyazaki M."/>
            <person name="Murata K."/>
            <person name="Saito Y."/>
            <person name="Sakai S."/>
            <person name="Song C."/>
            <person name="Tasumi E."/>
            <person name="Yamanaka Y."/>
            <person name="Yamaguchi T."/>
            <person name="Kamagata Y."/>
            <person name="Tamaki H."/>
            <person name="Takai K."/>
        </authorList>
    </citation>
    <scope>NUCLEOTIDE SEQUENCE [LARGE SCALE GENOMIC DNA]</scope>
    <source>
        <strain evidence="1 2">MK-D1</strain>
    </source>
</reference>
<proteinExistence type="predicted"/>
<name>A0A5B9D9L9_9ARCH</name>
<sequence>MSSDLEKNQIMKNFNYTRKYFKDIHAFFWCEICQEILSVPIDRNIIAEKLDTGLYVHLYYHTNPLYDPEDPEDKSNIPHTSLIYIDNNHDVRGVRSFFGTEMSSDEIKKGSRIPIVIKEIPKMVLQLGMLTQDEFNILKLCDGNNSVENVAEIEKKTLKSIEKLIFKLKKKRLINIITRA</sequence>
<dbReference type="EMBL" id="CP042905">
    <property type="protein sequence ID" value="QEE15711.2"/>
    <property type="molecule type" value="Genomic_DNA"/>
</dbReference>
<dbReference type="AlphaFoldDB" id="A0A5B9D9L9"/>
<protein>
    <submittedName>
        <fullName evidence="1">Uncharacterized protein</fullName>
    </submittedName>
</protein>
<accession>A0A5B9D9L9</accession>
<organism evidence="1 2">
    <name type="scientific">Promethearchaeum syntrophicum</name>
    <dbReference type="NCBI Taxonomy" id="2594042"/>
    <lineage>
        <taxon>Archaea</taxon>
        <taxon>Promethearchaeati</taxon>
        <taxon>Promethearchaeota</taxon>
        <taxon>Promethearchaeia</taxon>
        <taxon>Promethearchaeales</taxon>
        <taxon>Promethearchaeaceae</taxon>
        <taxon>Promethearchaeum</taxon>
    </lineage>
</organism>
<keyword evidence="2" id="KW-1185">Reference proteome</keyword>
<dbReference type="Gene3D" id="1.10.10.10">
    <property type="entry name" value="Winged helix-like DNA-binding domain superfamily/Winged helix DNA-binding domain"/>
    <property type="match status" value="1"/>
</dbReference>
<gene>
    <name evidence="1" type="ORF">DSAG12_01538</name>
</gene>
<dbReference type="KEGG" id="psyt:DSAG12_01538"/>